<dbReference type="InterPro" id="IPR018289">
    <property type="entry name" value="MULE_transposase_dom"/>
</dbReference>
<keyword evidence="4" id="KW-1185">Reference proteome</keyword>
<feature type="region of interest" description="Disordered" evidence="1">
    <location>
        <begin position="803"/>
        <end position="920"/>
    </location>
</feature>
<feature type="compositionally biased region" description="Basic and acidic residues" evidence="1">
    <location>
        <begin position="867"/>
        <end position="884"/>
    </location>
</feature>
<dbReference type="Pfam" id="PF10551">
    <property type="entry name" value="MULE"/>
    <property type="match status" value="1"/>
</dbReference>
<comment type="caution">
    <text evidence="3">The sequence shown here is derived from an EMBL/GenBank/DDBJ whole genome shotgun (WGS) entry which is preliminary data.</text>
</comment>
<feature type="compositionally biased region" description="Polar residues" evidence="1">
    <location>
        <begin position="179"/>
        <end position="189"/>
    </location>
</feature>
<dbReference type="EMBL" id="JAQHRD010000022">
    <property type="protein sequence ID" value="KAJ6436406.1"/>
    <property type="molecule type" value="Genomic_DNA"/>
</dbReference>
<dbReference type="PANTHER" id="PTHR47718">
    <property type="entry name" value="OS01G0519700 PROTEIN"/>
    <property type="match status" value="1"/>
</dbReference>
<dbReference type="PANTHER" id="PTHR47718:SF3">
    <property type="entry name" value="PROTEIN FAR1-RELATED SEQUENCE 5-LIKE"/>
    <property type="match status" value="1"/>
</dbReference>
<proteinExistence type="predicted"/>
<evidence type="ECO:0000313" key="4">
    <source>
        <dbReference type="Proteomes" id="UP001163105"/>
    </source>
</evidence>
<gene>
    <name evidence="3" type="ORF">O9K51_10998</name>
</gene>
<feature type="region of interest" description="Disordered" evidence="1">
    <location>
        <begin position="147"/>
        <end position="195"/>
    </location>
</feature>
<feature type="domain" description="MULE transposase" evidence="2">
    <location>
        <begin position="418"/>
        <end position="514"/>
    </location>
</feature>
<dbReference type="AlphaFoldDB" id="A0AB34FDA8"/>
<accession>A0AB34FDA8</accession>
<protein>
    <submittedName>
        <fullName evidence="3">Transposase-like protein</fullName>
    </submittedName>
</protein>
<name>A0AB34FDA8_9HYPO</name>
<evidence type="ECO:0000256" key="1">
    <source>
        <dbReference type="SAM" id="MobiDB-lite"/>
    </source>
</evidence>
<feature type="compositionally biased region" description="Low complexity" evidence="1">
    <location>
        <begin position="151"/>
        <end position="165"/>
    </location>
</feature>
<sequence>MTNAAPSPDALFDPELHYGNGDDNALYNLFATWPESYFTTVPKPHGNRGIDEPYWELRPSRIFLDDWFRGGGSRRLVTAVVPGPDKLERTRLRERANSDDVGRHTRSTVCFRSALDFAQEQAKIDNILARELAQHCTAITARRVAPNARGPSLPSVLPTSPSSRPASRDQGEFEEWNGLSDTGSASQDASIPIPNPPIPGPAAVSVDVLQSRVNEFAKENGFGVVRRNGSGSQARKTRYELQCDRYGEPRMPRGAGLRQRRSRKCGCKWKVVAEALERNDYMWTLRAFADPQHSQHNHDRTMGLSAHPVHRRLTDSVKATIEATSRRVGIRARDVRGIVQEKHHGTHFTRRDIYNARALLRREKLGGLSPTAALIKQFDARGIPYVVKWSVAEPNRLLGLVWTFPYCLRMWKRYPETMSFDNTYNTNRFKLPLFQVTGQTCLKSVYNAAFGLIDNERREGFQFLAEAVRELNDRHAIPLPNVVVTDYDQQMKAALENQYPDSQQQICIQHVNANVLLNAKRKWQSGDDGPESDIDGDPNAKLSSRDMEAVLAAERQEGPPGQSNVDTPVPHNYHGVLELWKFVAFAETKEEHEKAWVRLCDEFNDQKAILMYLYKTYLPIRAQWAQCFIKKYRNFGVRVTSGTEASNNNVKSYLLNGMSHLYSLVEAIEAMLSDQERDFVDACSQDEVLTSRAYSGPGSEYLGELRSVMSEPGLKLVTKEHRLALRSIPSRAHPWPEPIGDCNEDCSVSWQLGIPCCHTIYNKLEAGTALTKWDVHPRWHLREPTSHSPYRRILDPKIAASLRGRPKNAAQPVPESMNVQPSTRTRAAVGKTGAGMKATGKSAVLGSGKQTGVRQSGCRRQPSLRRQRSEWETISDGEKQEAPLKRRQRSSRKQPAVSVTPAPSRSGGEEKRKDCIHVQP</sequence>
<evidence type="ECO:0000313" key="3">
    <source>
        <dbReference type="EMBL" id="KAJ6436406.1"/>
    </source>
</evidence>
<organism evidence="3 4">
    <name type="scientific">Purpureocillium lavendulum</name>
    <dbReference type="NCBI Taxonomy" id="1247861"/>
    <lineage>
        <taxon>Eukaryota</taxon>
        <taxon>Fungi</taxon>
        <taxon>Dikarya</taxon>
        <taxon>Ascomycota</taxon>
        <taxon>Pezizomycotina</taxon>
        <taxon>Sordariomycetes</taxon>
        <taxon>Hypocreomycetidae</taxon>
        <taxon>Hypocreales</taxon>
        <taxon>Ophiocordycipitaceae</taxon>
        <taxon>Purpureocillium</taxon>
    </lineage>
</organism>
<dbReference type="Proteomes" id="UP001163105">
    <property type="component" value="Unassembled WGS sequence"/>
</dbReference>
<evidence type="ECO:0000259" key="2">
    <source>
        <dbReference type="Pfam" id="PF10551"/>
    </source>
</evidence>
<feature type="compositionally biased region" description="Basic and acidic residues" evidence="1">
    <location>
        <begin position="907"/>
        <end position="920"/>
    </location>
</feature>
<feature type="compositionally biased region" description="Low complexity" evidence="1">
    <location>
        <begin position="827"/>
        <end position="841"/>
    </location>
</feature>
<reference evidence="3" key="1">
    <citation type="submission" date="2023-01" db="EMBL/GenBank/DDBJ databases">
        <title>The growth and conidiation of Purpureocillium lavendulum are regulated by nitrogen source and histone H3K14 acetylation.</title>
        <authorList>
            <person name="Tang P."/>
            <person name="Han J."/>
            <person name="Zhang C."/>
            <person name="Tang P."/>
            <person name="Qi F."/>
            <person name="Zhang K."/>
            <person name="Liang L."/>
        </authorList>
    </citation>
    <scope>NUCLEOTIDE SEQUENCE</scope>
    <source>
        <strain evidence="3">YMF1.00683</strain>
    </source>
</reference>